<gene>
    <name evidence="1" type="ORF">J437_LFUL018216</name>
</gene>
<name>A0A8K0KL19_LADFU</name>
<sequence>MDSDLREGPTKDRIFNKRKKGDELRIGSWNVRTLLQCGKFENLKMEIKCKKLDVLGVSEVSWPQPGDYGVEILDSFTAERVKIDQELEE</sequence>
<dbReference type="InterPro" id="IPR036691">
    <property type="entry name" value="Endo/exonu/phosph_ase_sf"/>
</dbReference>
<reference evidence="1" key="1">
    <citation type="submission" date="2013-04" db="EMBL/GenBank/DDBJ databases">
        <authorList>
            <person name="Qu J."/>
            <person name="Murali S.C."/>
            <person name="Bandaranaike D."/>
            <person name="Bellair M."/>
            <person name="Blankenburg K."/>
            <person name="Chao H."/>
            <person name="Dinh H."/>
            <person name="Doddapaneni H."/>
            <person name="Downs B."/>
            <person name="Dugan-Rocha S."/>
            <person name="Elkadiri S."/>
            <person name="Gnanaolivu R.D."/>
            <person name="Hernandez B."/>
            <person name="Javaid M."/>
            <person name="Jayaseelan J.C."/>
            <person name="Lee S."/>
            <person name="Li M."/>
            <person name="Ming W."/>
            <person name="Munidasa M."/>
            <person name="Muniz J."/>
            <person name="Nguyen L."/>
            <person name="Ongeri F."/>
            <person name="Osuji N."/>
            <person name="Pu L.-L."/>
            <person name="Puazo M."/>
            <person name="Qu C."/>
            <person name="Quiroz J."/>
            <person name="Raj R."/>
            <person name="Weissenberger G."/>
            <person name="Xin Y."/>
            <person name="Zou X."/>
            <person name="Han Y."/>
            <person name="Richards S."/>
            <person name="Worley K."/>
            <person name="Muzny D."/>
            <person name="Gibbs R."/>
        </authorList>
    </citation>
    <scope>NUCLEOTIDE SEQUENCE</scope>
    <source>
        <strain evidence="1">Sampled in the wild</strain>
    </source>
</reference>
<protein>
    <recommendedName>
        <fullName evidence="3">Craniofacial development protein 2-like</fullName>
    </recommendedName>
</protein>
<dbReference type="SUPFAM" id="SSF56219">
    <property type="entry name" value="DNase I-like"/>
    <property type="match status" value="1"/>
</dbReference>
<reference evidence="1" key="2">
    <citation type="submission" date="2017-10" db="EMBL/GenBank/DDBJ databases">
        <title>Ladona fulva Genome sequencing and assembly.</title>
        <authorList>
            <person name="Murali S."/>
            <person name="Richards S."/>
            <person name="Bandaranaike D."/>
            <person name="Bellair M."/>
            <person name="Blankenburg K."/>
            <person name="Chao H."/>
            <person name="Dinh H."/>
            <person name="Doddapaneni H."/>
            <person name="Dugan-Rocha S."/>
            <person name="Elkadiri S."/>
            <person name="Gnanaolivu R."/>
            <person name="Hernandez B."/>
            <person name="Skinner E."/>
            <person name="Javaid M."/>
            <person name="Lee S."/>
            <person name="Li M."/>
            <person name="Ming W."/>
            <person name="Munidasa M."/>
            <person name="Muniz J."/>
            <person name="Nguyen L."/>
            <person name="Hughes D."/>
            <person name="Osuji N."/>
            <person name="Pu L.-L."/>
            <person name="Puazo M."/>
            <person name="Qu C."/>
            <person name="Quiroz J."/>
            <person name="Raj R."/>
            <person name="Weissenberger G."/>
            <person name="Xin Y."/>
            <person name="Zou X."/>
            <person name="Han Y."/>
            <person name="Worley K."/>
            <person name="Muzny D."/>
            <person name="Gibbs R."/>
        </authorList>
    </citation>
    <scope>NUCLEOTIDE SEQUENCE</scope>
    <source>
        <strain evidence="1">Sampled in the wild</strain>
    </source>
</reference>
<accession>A0A8K0KL19</accession>
<keyword evidence="2" id="KW-1185">Reference proteome</keyword>
<organism evidence="1 2">
    <name type="scientific">Ladona fulva</name>
    <name type="common">Scarce chaser dragonfly</name>
    <name type="synonym">Libellula fulva</name>
    <dbReference type="NCBI Taxonomy" id="123851"/>
    <lineage>
        <taxon>Eukaryota</taxon>
        <taxon>Metazoa</taxon>
        <taxon>Ecdysozoa</taxon>
        <taxon>Arthropoda</taxon>
        <taxon>Hexapoda</taxon>
        <taxon>Insecta</taxon>
        <taxon>Pterygota</taxon>
        <taxon>Palaeoptera</taxon>
        <taxon>Odonata</taxon>
        <taxon>Epiprocta</taxon>
        <taxon>Anisoptera</taxon>
        <taxon>Libelluloidea</taxon>
        <taxon>Libellulidae</taxon>
        <taxon>Ladona</taxon>
    </lineage>
</organism>
<proteinExistence type="predicted"/>
<dbReference type="Proteomes" id="UP000792457">
    <property type="component" value="Unassembled WGS sequence"/>
</dbReference>
<dbReference type="AlphaFoldDB" id="A0A8K0KL19"/>
<evidence type="ECO:0008006" key="3">
    <source>
        <dbReference type="Google" id="ProtNLM"/>
    </source>
</evidence>
<dbReference type="EMBL" id="KZ309075">
    <property type="protein sequence ID" value="KAG8236785.1"/>
    <property type="molecule type" value="Genomic_DNA"/>
</dbReference>
<evidence type="ECO:0000313" key="1">
    <source>
        <dbReference type="EMBL" id="KAG8236785.1"/>
    </source>
</evidence>
<evidence type="ECO:0000313" key="2">
    <source>
        <dbReference type="Proteomes" id="UP000792457"/>
    </source>
</evidence>
<comment type="caution">
    <text evidence="1">The sequence shown here is derived from an EMBL/GenBank/DDBJ whole genome shotgun (WGS) entry which is preliminary data.</text>
</comment>
<dbReference type="OrthoDB" id="425681at2759"/>